<dbReference type="AlphaFoldDB" id="A0A7D5J0N8"/>
<dbReference type="EMBL" id="CP058316">
    <property type="protein sequence ID" value="QLD12895.1"/>
    <property type="molecule type" value="Genomic_DNA"/>
</dbReference>
<accession>A0A7D5J0N8</accession>
<protein>
    <submittedName>
        <fullName evidence="2">Uncharacterized protein</fullName>
    </submittedName>
</protein>
<proteinExistence type="predicted"/>
<evidence type="ECO:0000313" key="3">
    <source>
        <dbReference type="Proteomes" id="UP000509638"/>
    </source>
</evidence>
<name>A0A7D5J0N8_9MICO</name>
<keyword evidence="1" id="KW-1133">Transmembrane helix</keyword>
<feature type="transmembrane region" description="Helical" evidence="1">
    <location>
        <begin position="55"/>
        <end position="79"/>
    </location>
</feature>
<dbReference type="PROSITE" id="PS51257">
    <property type="entry name" value="PROKAR_LIPOPROTEIN"/>
    <property type="match status" value="1"/>
</dbReference>
<sequence>MPSHHRASPSARAQDAWRIAAVVSAVLGSGCLALLLPTLFAALRPEDGLGAAGLFALPVIPTAPLCAVVALAVGAVSAVHRDVVGVSFSAAGLVSASLATTIVTALGGYGILAWLWEAAVVTEVSDAVRRLRR</sequence>
<keyword evidence="1" id="KW-0812">Transmembrane</keyword>
<organism evidence="2 3">
    <name type="scientific">Microbacterium oleivorans</name>
    <dbReference type="NCBI Taxonomy" id="273677"/>
    <lineage>
        <taxon>Bacteria</taxon>
        <taxon>Bacillati</taxon>
        <taxon>Actinomycetota</taxon>
        <taxon>Actinomycetes</taxon>
        <taxon>Micrococcales</taxon>
        <taxon>Microbacteriaceae</taxon>
        <taxon>Microbacterium</taxon>
    </lineage>
</organism>
<gene>
    <name evidence="2" type="ORF">HW566_14585</name>
</gene>
<evidence type="ECO:0000256" key="1">
    <source>
        <dbReference type="SAM" id="Phobius"/>
    </source>
</evidence>
<feature type="transmembrane region" description="Helical" evidence="1">
    <location>
        <begin position="91"/>
        <end position="116"/>
    </location>
</feature>
<reference evidence="2 3" key="1">
    <citation type="submission" date="2020-06" db="EMBL/GenBank/DDBJ databases">
        <authorList>
            <person name="Jo H."/>
        </authorList>
    </citation>
    <scope>NUCLEOTIDE SEQUENCE [LARGE SCALE GENOMIC DNA]</scope>
    <source>
        <strain evidence="2 3">I46</strain>
    </source>
</reference>
<evidence type="ECO:0000313" key="2">
    <source>
        <dbReference type="EMBL" id="QLD12895.1"/>
    </source>
</evidence>
<feature type="transmembrane region" description="Helical" evidence="1">
    <location>
        <begin position="21"/>
        <end position="43"/>
    </location>
</feature>
<dbReference type="Proteomes" id="UP000509638">
    <property type="component" value="Chromosome"/>
</dbReference>
<keyword evidence="1" id="KW-0472">Membrane</keyword>
<dbReference type="RefSeq" id="WP_178014065.1">
    <property type="nucleotide sequence ID" value="NZ_CP058316.1"/>
</dbReference>